<sequence>MSAEFETGSPSIRQLQNLIKEGQEVEMKVITGDLINGKIRWQDSHCICVMDHYDQPTIVWRHSIVFVKPKQ</sequence>
<gene>
    <name evidence="2" type="ORF">IQ266_02120</name>
</gene>
<keyword evidence="3" id="KW-1185">Reference proteome</keyword>
<dbReference type="Gene3D" id="2.30.30.100">
    <property type="match status" value="1"/>
</dbReference>
<dbReference type="EMBL" id="JADEXQ010000004">
    <property type="protein sequence ID" value="MBE9028552.1"/>
    <property type="molecule type" value="Genomic_DNA"/>
</dbReference>
<evidence type="ECO:0000259" key="1">
    <source>
        <dbReference type="Pfam" id="PF21979"/>
    </source>
</evidence>
<name>A0A928VLG7_9CYAN</name>
<organism evidence="2 3">
    <name type="scientific">Romeriopsis navalis LEGE 11480</name>
    <dbReference type="NCBI Taxonomy" id="2777977"/>
    <lineage>
        <taxon>Bacteria</taxon>
        <taxon>Bacillati</taxon>
        <taxon>Cyanobacteriota</taxon>
        <taxon>Cyanophyceae</taxon>
        <taxon>Leptolyngbyales</taxon>
        <taxon>Leptolyngbyaceae</taxon>
        <taxon>Romeriopsis</taxon>
        <taxon>Romeriopsis navalis</taxon>
    </lineage>
</organism>
<comment type="caution">
    <text evidence="2">The sequence shown here is derived from an EMBL/GenBank/DDBJ whole genome shotgun (WGS) entry which is preliminary data.</text>
</comment>
<dbReference type="RefSeq" id="WP_264323376.1">
    <property type="nucleotide sequence ID" value="NZ_JADEXQ010000004.1"/>
</dbReference>
<protein>
    <submittedName>
        <fullName evidence="2">RNA chaperone Hfq</fullName>
    </submittedName>
</protein>
<dbReference type="AlphaFoldDB" id="A0A928VLG7"/>
<dbReference type="Proteomes" id="UP000625316">
    <property type="component" value="Unassembled WGS sequence"/>
</dbReference>
<reference evidence="2" key="1">
    <citation type="submission" date="2020-10" db="EMBL/GenBank/DDBJ databases">
        <authorList>
            <person name="Castelo-Branco R."/>
            <person name="Eusebio N."/>
            <person name="Adriana R."/>
            <person name="Vieira A."/>
            <person name="Brugerolle De Fraissinette N."/>
            <person name="Rezende De Castro R."/>
            <person name="Schneider M.P."/>
            <person name="Vasconcelos V."/>
            <person name="Leao P.N."/>
        </authorList>
    </citation>
    <scope>NUCLEOTIDE SEQUENCE</scope>
    <source>
        <strain evidence="2">LEGE 11480</strain>
    </source>
</reference>
<evidence type="ECO:0000313" key="2">
    <source>
        <dbReference type="EMBL" id="MBE9028552.1"/>
    </source>
</evidence>
<dbReference type="Pfam" id="PF21979">
    <property type="entry name" value="Hfq_1"/>
    <property type="match status" value="1"/>
</dbReference>
<accession>A0A928VLG7</accession>
<dbReference type="NCBIfam" id="NF047718">
    <property type="entry name" value="Hfq_rel_Cyano"/>
    <property type="match status" value="1"/>
</dbReference>
<dbReference type="InterPro" id="IPR010920">
    <property type="entry name" value="LSM_dom_sf"/>
</dbReference>
<feature type="domain" description="Hfq-related" evidence="1">
    <location>
        <begin position="10"/>
        <end position="69"/>
    </location>
</feature>
<proteinExistence type="predicted"/>
<evidence type="ECO:0000313" key="3">
    <source>
        <dbReference type="Proteomes" id="UP000625316"/>
    </source>
</evidence>
<dbReference type="InterPro" id="IPR053840">
    <property type="entry name" value="Hfq_1"/>
</dbReference>
<dbReference type="SUPFAM" id="SSF50182">
    <property type="entry name" value="Sm-like ribonucleoproteins"/>
    <property type="match status" value="1"/>
</dbReference>